<dbReference type="Proteomes" id="UP000282321">
    <property type="component" value="Unassembled WGS sequence"/>
</dbReference>
<dbReference type="PROSITE" id="PS51257">
    <property type="entry name" value="PROKAR_LIPOPROTEIN"/>
    <property type="match status" value="1"/>
</dbReference>
<proteinExistence type="predicted"/>
<dbReference type="EMBL" id="QNBC01000014">
    <property type="protein sequence ID" value="RKX67655.1"/>
    <property type="molecule type" value="Genomic_DNA"/>
</dbReference>
<sequence>MKKLNLLLYIFIVLFSGCIHNSEYLNYPGEIKPEINNPNAVLVSNLLFNIKPNTSKWFYFKFAPGDTIVINSWTIKGDNISNFNILRWPNSEIFSTSAVKIIRNERIVNERIAIYRFKISNTSLFSTKMYKLMIYRIPEYKAFARFNTTVYWDTLYDTTFVTQKESVLVSVDTAIEKVLDSKIEMPYMKKSYIEVNLPKNTLFWVYWIGAFGTGNKNESRSTEDGLNIPLRSFALGKIKKIVGNGRGATIDYYFIKRQRDVDDFMSGLDFYSFKKGIGIVSDYGKIEEPLEGRFFIAVKNSDFKKRREMVRFKILALVGIPHYEYDYITVPRVRRRFVPRI</sequence>
<comment type="caution">
    <text evidence="1">The sequence shown here is derived from an EMBL/GenBank/DDBJ whole genome shotgun (WGS) entry which is preliminary data.</text>
</comment>
<evidence type="ECO:0000313" key="2">
    <source>
        <dbReference type="Proteomes" id="UP000282321"/>
    </source>
</evidence>
<reference evidence="1 2" key="1">
    <citation type="submission" date="2018-06" db="EMBL/GenBank/DDBJ databases">
        <title>Extensive metabolic versatility and redundancy in microbially diverse, dynamic hydrothermal sediments.</title>
        <authorList>
            <person name="Dombrowski N."/>
            <person name="Teske A."/>
            <person name="Baker B.J."/>
        </authorList>
    </citation>
    <scope>NUCLEOTIDE SEQUENCE [LARGE SCALE GENOMIC DNA]</scope>
    <source>
        <strain evidence="1">B35_G9</strain>
    </source>
</reference>
<name>A0A660S9Y4_UNCT6</name>
<gene>
    <name evidence="1" type="ORF">DRP44_01895</name>
</gene>
<dbReference type="AlphaFoldDB" id="A0A660S9Y4"/>
<protein>
    <submittedName>
        <fullName evidence="1">Uncharacterized protein</fullName>
    </submittedName>
</protein>
<evidence type="ECO:0000313" key="1">
    <source>
        <dbReference type="EMBL" id="RKX67655.1"/>
    </source>
</evidence>
<accession>A0A660S9Y4</accession>
<organism evidence="1 2">
    <name type="scientific">candidate division TA06 bacterium</name>
    <dbReference type="NCBI Taxonomy" id="2250710"/>
    <lineage>
        <taxon>Bacteria</taxon>
        <taxon>Bacteria division TA06</taxon>
    </lineage>
</organism>